<reference evidence="2 3" key="1">
    <citation type="journal article" date="2021" name="Elife">
        <title>Chloroplast acquisition without the gene transfer in kleptoplastic sea slugs, Plakobranchus ocellatus.</title>
        <authorList>
            <person name="Maeda T."/>
            <person name="Takahashi S."/>
            <person name="Yoshida T."/>
            <person name="Shimamura S."/>
            <person name="Takaki Y."/>
            <person name="Nagai Y."/>
            <person name="Toyoda A."/>
            <person name="Suzuki Y."/>
            <person name="Arimoto A."/>
            <person name="Ishii H."/>
            <person name="Satoh N."/>
            <person name="Nishiyama T."/>
            <person name="Hasebe M."/>
            <person name="Maruyama T."/>
            <person name="Minagawa J."/>
            <person name="Obokata J."/>
            <person name="Shigenobu S."/>
        </authorList>
    </citation>
    <scope>NUCLEOTIDE SEQUENCE [LARGE SCALE GENOMIC DNA]</scope>
</reference>
<feature type="region of interest" description="Disordered" evidence="1">
    <location>
        <begin position="82"/>
        <end position="112"/>
    </location>
</feature>
<keyword evidence="3" id="KW-1185">Reference proteome</keyword>
<feature type="compositionally biased region" description="Acidic residues" evidence="1">
    <location>
        <begin position="100"/>
        <end position="112"/>
    </location>
</feature>
<organism evidence="2 3">
    <name type="scientific">Plakobranchus ocellatus</name>
    <dbReference type="NCBI Taxonomy" id="259542"/>
    <lineage>
        <taxon>Eukaryota</taxon>
        <taxon>Metazoa</taxon>
        <taxon>Spiralia</taxon>
        <taxon>Lophotrochozoa</taxon>
        <taxon>Mollusca</taxon>
        <taxon>Gastropoda</taxon>
        <taxon>Heterobranchia</taxon>
        <taxon>Euthyneura</taxon>
        <taxon>Panpulmonata</taxon>
        <taxon>Sacoglossa</taxon>
        <taxon>Placobranchoidea</taxon>
        <taxon>Plakobranchidae</taxon>
        <taxon>Plakobranchus</taxon>
    </lineage>
</organism>
<dbReference type="EMBL" id="BLXT01002252">
    <property type="protein sequence ID" value="GFN92507.1"/>
    <property type="molecule type" value="Genomic_DNA"/>
</dbReference>
<gene>
    <name evidence="2" type="ORF">PoB_001901300</name>
</gene>
<dbReference type="Proteomes" id="UP000735302">
    <property type="component" value="Unassembled WGS sequence"/>
</dbReference>
<evidence type="ECO:0000313" key="3">
    <source>
        <dbReference type="Proteomes" id="UP000735302"/>
    </source>
</evidence>
<name>A0AAV3ZCN8_9GAST</name>
<evidence type="ECO:0000256" key="1">
    <source>
        <dbReference type="SAM" id="MobiDB-lite"/>
    </source>
</evidence>
<evidence type="ECO:0000313" key="2">
    <source>
        <dbReference type="EMBL" id="GFN92507.1"/>
    </source>
</evidence>
<dbReference type="AlphaFoldDB" id="A0AAV3ZCN8"/>
<sequence length="112" mass="11976">MLMWCAETRGSSALVAELALMLDNGTQSQPQLGCASVRVSNGSTIVASASFLQAADHNKVISGFHAFGQAMATIAESGKGFLSGETDDLSEDSLNRYTENDEEEDDLVQMRQ</sequence>
<proteinExistence type="predicted"/>
<accession>A0AAV3ZCN8</accession>
<protein>
    <submittedName>
        <fullName evidence="2">Uncharacterized protein</fullName>
    </submittedName>
</protein>
<comment type="caution">
    <text evidence="2">The sequence shown here is derived from an EMBL/GenBank/DDBJ whole genome shotgun (WGS) entry which is preliminary data.</text>
</comment>